<organism evidence="1 3">
    <name type="scientific">Arabidopsis arenosa</name>
    <name type="common">Sand rock-cress</name>
    <name type="synonym">Cardaminopsis arenosa</name>
    <dbReference type="NCBI Taxonomy" id="38785"/>
    <lineage>
        <taxon>Eukaryota</taxon>
        <taxon>Viridiplantae</taxon>
        <taxon>Streptophyta</taxon>
        <taxon>Embryophyta</taxon>
        <taxon>Tracheophyta</taxon>
        <taxon>Spermatophyta</taxon>
        <taxon>Magnoliopsida</taxon>
        <taxon>eudicotyledons</taxon>
        <taxon>Gunneridae</taxon>
        <taxon>Pentapetalae</taxon>
        <taxon>rosids</taxon>
        <taxon>malvids</taxon>
        <taxon>Brassicales</taxon>
        <taxon>Brassicaceae</taxon>
        <taxon>Camelineae</taxon>
        <taxon>Arabidopsis</taxon>
    </lineage>
</organism>
<evidence type="ECO:0000313" key="2">
    <source>
        <dbReference type="EMBL" id="CAE6233883.1"/>
    </source>
</evidence>
<gene>
    <name evidence="2" type="ORF">AARE701A_LOCUS21196</name>
    <name evidence="1" type="ORF">AARE701A_LOCUS3653</name>
</gene>
<evidence type="ECO:0000313" key="3">
    <source>
        <dbReference type="Proteomes" id="UP000682877"/>
    </source>
</evidence>
<dbReference type="Proteomes" id="UP000682877">
    <property type="component" value="Chromosome 8"/>
</dbReference>
<dbReference type="AlphaFoldDB" id="A0A8S1ZJW8"/>
<reference evidence="1" key="1">
    <citation type="submission" date="2021-01" db="EMBL/GenBank/DDBJ databases">
        <authorList>
            <person name="Bezrukov I."/>
        </authorList>
    </citation>
    <scope>NUCLEOTIDE SEQUENCE</scope>
</reference>
<dbReference type="EMBL" id="LR999451">
    <property type="protein sequence ID" value="CAE5960202.1"/>
    <property type="molecule type" value="Genomic_DNA"/>
</dbReference>
<sequence>MMSSFTTTVFGVIREEATKSTINVTNSLAGVVAAEITGAPEIPFHPGRLFLRVEITDDGLIQTPPYCSFTFRVGATRSALQDSREHGHKTLSFLTTPIPRSVSLILFPRA</sequence>
<dbReference type="Proteomes" id="UP000682877">
    <property type="component" value="Chromosome 1"/>
</dbReference>
<keyword evidence="3" id="KW-1185">Reference proteome</keyword>
<protein>
    <submittedName>
        <fullName evidence="1">Uncharacterized protein</fullName>
    </submittedName>
</protein>
<dbReference type="EMBL" id="LR999458">
    <property type="protein sequence ID" value="CAE6233883.1"/>
    <property type="molecule type" value="Genomic_DNA"/>
</dbReference>
<accession>A0A8S1ZJW8</accession>
<name>A0A8S1ZJW8_ARAAE</name>
<evidence type="ECO:0000313" key="1">
    <source>
        <dbReference type="EMBL" id="CAE5960202.1"/>
    </source>
</evidence>
<proteinExistence type="predicted"/>